<dbReference type="RefSeq" id="WP_253776961.1">
    <property type="nucleotide sequence ID" value="NZ_BAAAVE010000023.1"/>
</dbReference>
<dbReference type="InterPro" id="IPR050491">
    <property type="entry name" value="AmpC-like"/>
</dbReference>
<gene>
    <name evidence="3" type="ORF">HD595_007167</name>
</gene>
<dbReference type="PANTHER" id="PTHR46825">
    <property type="entry name" value="D-ALANYL-D-ALANINE-CARBOXYPEPTIDASE/ENDOPEPTIDASE AMPH"/>
    <property type="match status" value="1"/>
</dbReference>
<sequence>MRRGSATALVGAATAAAVLCGCGGPPVTTAAHRTTAVPGDATASPRTTTTPGTAIAARQPTLSAAPPAQPPPALTPAAVDAAVSRLDGIARDVMRRTGVPGMAVTVVHRDRVIYLKGFGVRRAGSPGAVGPDTVFQLASVSKPLATTVVARAVGQPGAGPRAVGWDDPVVRHDPGFALKDPWVTRHVTPADLFSHRSGLPDHAGDLLEDLGYGRRYILEHLRDEPLGPFRVQYAYTNFGFTEAALAVARARGLSWEELSRTLLYEPLGMRSTSSSFAAYARAPDRAALHVRVDGRWEARHVRDPQAQSPAGGASSTARDLGSWLRLQLAGGVYAGRRLIERSALDRTYLPHVLSAPPTAPYGRPGFYGLGWNVTYDDLGRLQLGHSGGFALGAATNVTMLPSEGLGIVVLTNGEPVGAAEAVALTFLDVARHGRPTVDWLRLAGAAFAGMERGERPATDYGRPPADAAPARPARAYTGVYANGYYGPLTVTEERAGLVMRLGPKPLRLPLRHYAGDTFAYLTPGENSVGLDGARFTVGADGRAAKVTLPALDHTGLGTFTRRP</sequence>
<keyword evidence="4" id="KW-1185">Reference proteome</keyword>
<dbReference type="PANTHER" id="PTHR46825:SF15">
    <property type="entry name" value="BETA-LACTAMASE-RELATED DOMAIN-CONTAINING PROTEIN"/>
    <property type="match status" value="1"/>
</dbReference>
<dbReference type="Gene3D" id="2.40.128.600">
    <property type="match status" value="1"/>
</dbReference>
<dbReference type="SUPFAM" id="SSF56601">
    <property type="entry name" value="beta-lactamase/transpeptidase-like"/>
    <property type="match status" value="1"/>
</dbReference>
<dbReference type="Pfam" id="PF11954">
    <property type="entry name" value="DUF3471"/>
    <property type="match status" value="1"/>
</dbReference>
<name>A0ABT1KAL6_9ACTN</name>
<dbReference type="Proteomes" id="UP001320766">
    <property type="component" value="Unassembled WGS sequence"/>
</dbReference>
<protein>
    <submittedName>
        <fullName evidence="3">CubicO group peptidase (Beta-lactamase class C family)</fullName>
    </submittedName>
</protein>
<proteinExistence type="predicted"/>
<dbReference type="Gene3D" id="3.40.710.10">
    <property type="entry name" value="DD-peptidase/beta-lactamase superfamily"/>
    <property type="match status" value="1"/>
</dbReference>
<dbReference type="InterPro" id="IPR001466">
    <property type="entry name" value="Beta-lactam-related"/>
</dbReference>
<organism evidence="3 4">
    <name type="scientific">Nonomuraea roseoviolacea subsp. carminata</name>
    <dbReference type="NCBI Taxonomy" id="160689"/>
    <lineage>
        <taxon>Bacteria</taxon>
        <taxon>Bacillati</taxon>
        <taxon>Actinomycetota</taxon>
        <taxon>Actinomycetes</taxon>
        <taxon>Streptosporangiales</taxon>
        <taxon>Streptosporangiaceae</taxon>
        <taxon>Nonomuraea</taxon>
    </lineage>
</organism>
<evidence type="ECO:0000259" key="2">
    <source>
        <dbReference type="Pfam" id="PF11954"/>
    </source>
</evidence>
<evidence type="ECO:0000313" key="3">
    <source>
        <dbReference type="EMBL" id="MCP2351045.1"/>
    </source>
</evidence>
<dbReference type="InterPro" id="IPR012338">
    <property type="entry name" value="Beta-lactam/transpept-like"/>
</dbReference>
<dbReference type="PROSITE" id="PS51257">
    <property type="entry name" value="PROKAR_LIPOPROTEIN"/>
    <property type="match status" value="1"/>
</dbReference>
<feature type="domain" description="Peptidase S12 Pab87-related C-terminal" evidence="2">
    <location>
        <begin position="463"/>
        <end position="549"/>
    </location>
</feature>
<reference evidence="3 4" key="1">
    <citation type="submission" date="2022-06" db="EMBL/GenBank/DDBJ databases">
        <title>Sequencing the genomes of 1000 actinobacteria strains.</title>
        <authorList>
            <person name="Klenk H.-P."/>
        </authorList>
    </citation>
    <scope>NUCLEOTIDE SEQUENCE [LARGE SCALE GENOMIC DNA]</scope>
    <source>
        <strain evidence="3 4">DSM 44170</strain>
    </source>
</reference>
<evidence type="ECO:0000259" key="1">
    <source>
        <dbReference type="Pfam" id="PF00144"/>
    </source>
</evidence>
<evidence type="ECO:0000313" key="4">
    <source>
        <dbReference type="Proteomes" id="UP001320766"/>
    </source>
</evidence>
<dbReference type="InterPro" id="IPR021860">
    <property type="entry name" value="Peptidase_S12_Pab87-rel_C"/>
</dbReference>
<dbReference type="Pfam" id="PF00144">
    <property type="entry name" value="Beta-lactamase"/>
    <property type="match status" value="1"/>
</dbReference>
<comment type="caution">
    <text evidence="3">The sequence shown here is derived from an EMBL/GenBank/DDBJ whole genome shotgun (WGS) entry which is preliminary data.</text>
</comment>
<dbReference type="EMBL" id="JAMZEC010000001">
    <property type="protein sequence ID" value="MCP2351045.1"/>
    <property type="molecule type" value="Genomic_DNA"/>
</dbReference>
<accession>A0ABT1KAL6</accession>
<feature type="domain" description="Beta-lactamase-related" evidence="1">
    <location>
        <begin position="87"/>
        <end position="420"/>
    </location>
</feature>